<organism evidence="2 3">
    <name type="scientific">Sordaria brevicollis</name>
    <dbReference type="NCBI Taxonomy" id="83679"/>
    <lineage>
        <taxon>Eukaryota</taxon>
        <taxon>Fungi</taxon>
        <taxon>Dikarya</taxon>
        <taxon>Ascomycota</taxon>
        <taxon>Pezizomycotina</taxon>
        <taxon>Sordariomycetes</taxon>
        <taxon>Sordariomycetidae</taxon>
        <taxon>Sordariales</taxon>
        <taxon>Sordariaceae</taxon>
        <taxon>Sordaria</taxon>
    </lineage>
</organism>
<name>A0AAE0NWB7_SORBR</name>
<keyword evidence="3" id="KW-1185">Reference proteome</keyword>
<proteinExistence type="predicted"/>
<reference evidence="2" key="2">
    <citation type="submission" date="2023-07" db="EMBL/GenBank/DDBJ databases">
        <authorList>
            <consortium name="Lawrence Berkeley National Laboratory"/>
            <person name="Haridas S."/>
            <person name="Hensen N."/>
            <person name="Bonometti L."/>
            <person name="Westerberg I."/>
            <person name="Brannstrom I.O."/>
            <person name="Guillou S."/>
            <person name="Cros-Aarteil S."/>
            <person name="Calhoun S."/>
            <person name="Kuo A."/>
            <person name="Mondo S."/>
            <person name="Pangilinan J."/>
            <person name="Riley R."/>
            <person name="LaButti K."/>
            <person name="Andreopoulos B."/>
            <person name="Lipzen A."/>
            <person name="Chen C."/>
            <person name="Yanf M."/>
            <person name="Daum C."/>
            <person name="Ng V."/>
            <person name="Clum A."/>
            <person name="Steindorff A."/>
            <person name="Ohm R."/>
            <person name="Martin F."/>
            <person name="Silar P."/>
            <person name="Natvig D."/>
            <person name="Lalanne C."/>
            <person name="Gautier V."/>
            <person name="Ament-velasquez S.L."/>
            <person name="Kruys A."/>
            <person name="Hutchinson M.I."/>
            <person name="Powell A.J."/>
            <person name="Barry K."/>
            <person name="Miller A.N."/>
            <person name="Grigoriev I.V."/>
            <person name="Debuchy R."/>
            <person name="Gladieux P."/>
            <person name="Thoren M.H."/>
            <person name="Johannesson H."/>
        </authorList>
    </citation>
    <scope>NUCLEOTIDE SEQUENCE</scope>
    <source>
        <strain evidence="2">FGSC 1904</strain>
    </source>
</reference>
<dbReference type="Proteomes" id="UP001281003">
    <property type="component" value="Unassembled WGS sequence"/>
</dbReference>
<accession>A0AAE0NWB7</accession>
<protein>
    <submittedName>
        <fullName evidence="2">Uncharacterized protein</fullName>
    </submittedName>
</protein>
<feature type="compositionally biased region" description="Polar residues" evidence="1">
    <location>
        <begin position="1"/>
        <end position="12"/>
    </location>
</feature>
<feature type="compositionally biased region" description="Low complexity" evidence="1">
    <location>
        <begin position="13"/>
        <end position="59"/>
    </location>
</feature>
<dbReference type="AlphaFoldDB" id="A0AAE0NWB7"/>
<evidence type="ECO:0000256" key="1">
    <source>
        <dbReference type="SAM" id="MobiDB-lite"/>
    </source>
</evidence>
<evidence type="ECO:0000313" key="2">
    <source>
        <dbReference type="EMBL" id="KAK3388876.1"/>
    </source>
</evidence>
<reference evidence="2" key="1">
    <citation type="journal article" date="2023" name="Mol. Phylogenet. Evol.">
        <title>Genome-scale phylogeny and comparative genomics of the fungal order Sordariales.</title>
        <authorList>
            <person name="Hensen N."/>
            <person name="Bonometti L."/>
            <person name="Westerberg I."/>
            <person name="Brannstrom I.O."/>
            <person name="Guillou S."/>
            <person name="Cros-Aarteil S."/>
            <person name="Calhoun S."/>
            <person name="Haridas S."/>
            <person name="Kuo A."/>
            <person name="Mondo S."/>
            <person name="Pangilinan J."/>
            <person name="Riley R."/>
            <person name="LaButti K."/>
            <person name="Andreopoulos B."/>
            <person name="Lipzen A."/>
            <person name="Chen C."/>
            <person name="Yan M."/>
            <person name="Daum C."/>
            <person name="Ng V."/>
            <person name="Clum A."/>
            <person name="Steindorff A."/>
            <person name="Ohm R.A."/>
            <person name="Martin F."/>
            <person name="Silar P."/>
            <person name="Natvig D.O."/>
            <person name="Lalanne C."/>
            <person name="Gautier V."/>
            <person name="Ament-Velasquez S.L."/>
            <person name="Kruys A."/>
            <person name="Hutchinson M.I."/>
            <person name="Powell A.J."/>
            <person name="Barry K."/>
            <person name="Miller A.N."/>
            <person name="Grigoriev I.V."/>
            <person name="Debuchy R."/>
            <person name="Gladieux P."/>
            <person name="Hiltunen Thoren M."/>
            <person name="Johannesson H."/>
        </authorList>
    </citation>
    <scope>NUCLEOTIDE SEQUENCE</scope>
    <source>
        <strain evidence="2">FGSC 1904</strain>
    </source>
</reference>
<feature type="region of interest" description="Disordered" evidence="1">
    <location>
        <begin position="1"/>
        <end position="62"/>
    </location>
</feature>
<evidence type="ECO:0000313" key="3">
    <source>
        <dbReference type="Proteomes" id="UP001281003"/>
    </source>
</evidence>
<dbReference type="EMBL" id="JAUTDP010000014">
    <property type="protein sequence ID" value="KAK3388876.1"/>
    <property type="molecule type" value="Genomic_DNA"/>
</dbReference>
<gene>
    <name evidence="2" type="ORF">B0T20DRAFT_87286</name>
</gene>
<sequence length="116" mass="11478">MASLSDLSFSDLSSSGPPSSGPSSSGPPSSGPSSSGPSSSGPSSSGPSSSGPSSSGPSSCLISGRTSPRFSNSFLHSGVFKCSLSLVILLPAKLISPVLHSNTSVPHLRHFIFLST</sequence>
<comment type="caution">
    <text evidence="2">The sequence shown here is derived from an EMBL/GenBank/DDBJ whole genome shotgun (WGS) entry which is preliminary data.</text>
</comment>